<evidence type="ECO:0000256" key="1">
    <source>
        <dbReference type="SAM" id="MobiDB-lite"/>
    </source>
</evidence>
<organism evidence="2">
    <name type="scientific">Barrevirus sp</name>
    <dbReference type="NCBI Taxonomy" id="2487763"/>
    <lineage>
        <taxon>Viruses</taxon>
        <taxon>Varidnaviria</taxon>
        <taxon>Bamfordvirae</taxon>
        <taxon>Nucleocytoviricota</taxon>
        <taxon>Megaviricetes</taxon>
        <taxon>Imitervirales</taxon>
        <taxon>Mimiviridae</taxon>
        <taxon>Klosneuvirinae</taxon>
    </lineage>
</organism>
<feature type="region of interest" description="Disordered" evidence="1">
    <location>
        <begin position="1"/>
        <end position="41"/>
    </location>
</feature>
<feature type="compositionally biased region" description="Basic and acidic residues" evidence="1">
    <location>
        <begin position="28"/>
        <end position="41"/>
    </location>
</feature>
<evidence type="ECO:0000313" key="2">
    <source>
        <dbReference type="EMBL" id="AYV77046.1"/>
    </source>
</evidence>
<gene>
    <name evidence="2" type="ORF">Barrevirus9_15</name>
</gene>
<dbReference type="EMBL" id="MK072006">
    <property type="protein sequence ID" value="AYV77046.1"/>
    <property type="molecule type" value="Genomic_DNA"/>
</dbReference>
<name>A0A3G4ZQ75_9VIRU</name>
<proteinExistence type="predicted"/>
<reference evidence="2" key="1">
    <citation type="submission" date="2018-10" db="EMBL/GenBank/DDBJ databases">
        <title>Hidden diversity of soil giant viruses.</title>
        <authorList>
            <person name="Schulz F."/>
            <person name="Alteio L."/>
            <person name="Goudeau D."/>
            <person name="Ryan E.M."/>
            <person name="Malmstrom R.R."/>
            <person name="Blanchard J."/>
            <person name="Woyke T."/>
        </authorList>
    </citation>
    <scope>NUCLEOTIDE SEQUENCE</scope>
    <source>
        <strain evidence="2">BAV1</strain>
    </source>
</reference>
<protein>
    <submittedName>
        <fullName evidence="2">Uncharacterized protein</fullName>
    </submittedName>
</protein>
<sequence length="174" mass="20383">MRKSLSVLGKSPKVKPFDKSLKAKQKCSSREVRTPKNRENKELGYRSHLQSICNAKEELSATLNKAQRVKPEYSMKARTMENRENKELAHLSYLQSRCDAKKEYYDVCRKKEMKVKKEQIINPDLTWEQVTFDLFDPKSSSHNIFAEEAGEVEGEMKWGDYLVLENNYLSRKKN</sequence>
<accession>A0A3G4ZQ75</accession>